<name>A0A846N562_9PROT</name>
<evidence type="ECO:0000313" key="3">
    <source>
        <dbReference type="Proteomes" id="UP000570514"/>
    </source>
</evidence>
<comment type="caution">
    <text evidence="2">The sequence shown here is derived from an EMBL/GenBank/DDBJ whole genome shotgun (WGS) entry which is preliminary data.</text>
</comment>
<dbReference type="RefSeq" id="WP_167084771.1">
    <property type="nucleotide sequence ID" value="NZ_BAAADC010000001.1"/>
</dbReference>
<evidence type="ECO:0000313" key="2">
    <source>
        <dbReference type="EMBL" id="NIK90322.1"/>
    </source>
</evidence>
<protein>
    <recommendedName>
        <fullName evidence="4">DUF1579 domain-containing protein</fullName>
    </recommendedName>
</protein>
<dbReference type="Pfam" id="PF07617">
    <property type="entry name" value="DUF1579"/>
    <property type="match status" value="1"/>
</dbReference>
<gene>
    <name evidence="2" type="ORF">FHS83_003640</name>
</gene>
<feature type="signal peptide" evidence="1">
    <location>
        <begin position="1"/>
        <end position="22"/>
    </location>
</feature>
<dbReference type="AlphaFoldDB" id="A0A846N562"/>
<dbReference type="InterPro" id="IPR011473">
    <property type="entry name" value="DUF1579"/>
</dbReference>
<feature type="chain" id="PRO_5032929058" description="DUF1579 domain-containing protein" evidence="1">
    <location>
        <begin position="23"/>
        <end position="166"/>
    </location>
</feature>
<evidence type="ECO:0000256" key="1">
    <source>
        <dbReference type="SAM" id="SignalP"/>
    </source>
</evidence>
<accession>A0A846N562</accession>
<sequence length="166" mass="18192">MLRRSLAIACALVALLVSPAFAAKDALLDHLAGSWVLTGTIGKEATTHDVKAEWVLNDQYLRLSEISREKDAAGKPQYAAEVLLAYDPAKKHYVCFWFDNTVVAATTDGGSATRDGDKLPFVFKSASGDFFNTMTYDAKAGSWTWAMDGEDKGVRQPFARLTLKRP</sequence>
<keyword evidence="3" id="KW-1185">Reference proteome</keyword>
<proteinExistence type="predicted"/>
<dbReference type="EMBL" id="JAASRM010000001">
    <property type="protein sequence ID" value="NIK90322.1"/>
    <property type="molecule type" value="Genomic_DNA"/>
</dbReference>
<reference evidence="2 3" key="1">
    <citation type="submission" date="2020-03" db="EMBL/GenBank/DDBJ databases">
        <title>Genomic Encyclopedia of Type Strains, Phase IV (KMG-IV): sequencing the most valuable type-strain genomes for metagenomic binning, comparative biology and taxonomic classification.</title>
        <authorList>
            <person name="Goeker M."/>
        </authorList>
    </citation>
    <scope>NUCLEOTIDE SEQUENCE [LARGE SCALE GENOMIC DNA]</scope>
    <source>
        <strain evidence="2 3">DSM 19867</strain>
    </source>
</reference>
<keyword evidence="1" id="KW-0732">Signal</keyword>
<evidence type="ECO:0008006" key="4">
    <source>
        <dbReference type="Google" id="ProtNLM"/>
    </source>
</evidence>
<dbReference type="Proteomes" id="UP000570514">
    <property type="component" value="Unassembled WGS sequence"/>
</dbReference>
<organism evidence="2 3">
    <name type="scientific">Rhizomicrobium palustre</name>
    <dbReference type="NCBI Taxonomy" id="189966"/>
    <lineage>
        <taxon>Bacteria</taxon>
        <taxon>Pseudomonadati</taxon>
        <taxon>Pseudomonadota</taxon>
        <taxon>Alphaproteobacteria</taxon>
        <taxon>Micropepsales</taxon>
        <taxon>Micropepsaceae</taxon>
        <taxon>Rhizomicrobium</taxon>
    </lineage>
</organism>